<dbReference type="SUPFAM" id="SSF54373">
    <property type="entry name" value="FAD-linked reductases, C-terminal domain"/>
    <property type="match status" value="1"/>
</dbReference>
<evidence type="ECO:0000259" key="3">
    <source>
        <dbReference type="Pfam" id="PF01494"/>
    </source>
</evidence>
<dbReference type="Pfam" id="PF01494">
    <property type="entry name" value="FAD_binding_3"/>
    <property type="match status" value="1"/>
</dbReference>
<keyword evidence="2" id="KW-0503">Monooxygenase</keyword>
<dbReference type="Gene3D" id="3.30.9.30">
    <property type="match status" value="1"/>
</dbReference>
<sequence>MRTMVVGGGIGGLSTALSLHAAGLGCVVVEAARTLRPLGVGINMQPHAVRELTELGLGPVLADLGVETSFMSVADRHGNIIMALPRGRSAGYRWPQYSVHRGELQMALLAAVEERIGPVRTGVAFEGFEQDGDGVLITLRQGGRVLRERVDVLVGADGVQSSVRARLWPYGDPLRWGGIRMWRGVAESDPVLDGATVLAGGSNSAAKFVTYHISARNPRLLNWVAEVKVAEPGIVPDADWSREGSHADVSRHFASWKYPLVDIPALLAATKRILEYPMVDRDPLPRWGEGRVTLLGDAAHPMYPVGSNGGSQAVLDARFLARCLATYDDPAAALAAYEAERRPPTSALVLAHRSLPIERTITLVTERAPDGFTHIGEVLTAGELAAMEAAQRGLSDADVRALNERESWSV</sequence>
<dbReference type="PANTHER" id="PTHR13789">
    <property type="entry name" value="MONOOXYGENASE"/>
    <property type="match status" value="1"/>
</dbReference>
<comment type="caution">
    <text evidence="4">The sequence shown here is derived from an EMBL/GenBank/DDBJ whole genome shotgun (WGS) entry which is preliminary data.</text>
</comment>
<evidence type="ECO:0000313" key="5">
    <source>
        <dbReference type="Proteomes" id="UP000565579"/>
    </source>
</evidence>
<dbReference type="Gene3D" id="3.50.50.60">
    <property type="entry name" value="FAD/NAD(P)-binding domain"/>
    <property type="match status" value="1"/>
</dbReference>
<dbReference type="PRINTS" id="PR00420">
    <property type="entry name" value="RNGMNOXGNASE"/>
</dbReference>
<dbReference type="AlphaFoldDB" id="A0A7X0P3W3"/>
<protein>
    <submittedName>
        <fullName evidence="4">2-polyprenyl-6-methoxyphenol hydroxylase-like FAD-dependent oxidoreductase</fullName>
    </submittedName>
</protein>
<evidence type="ECO:0000256" key="1">
    <source>
        <dbReference type="ARBA" id="ARBA00023002"/>
    </source>
</evidence>
<dbReference type="GO" id="GO:0071949">
    <property type="term" value="F:FAD binding"/>
    <property type="evidence" value="ECO:0007669"/>
    <property type="project" value="InterPro"/>
</dbReference>
<dbReference type="InterPro" id="IPR002938">
    <property type="entry name" value="FAD-bd"/>
</dbReference>
<dbReference type="Proteomes" id="UP000565579">
    <property type="component" value="Unassembled WGS sequence"/>
</dbReference>
<keyword evidence="1" id="KW-0560">Oxidoreductase</keyword>
<dbReference type="NCBIfam" id="NF005720">
    <property type="entry name" value="PRK07538.1"/>
    <property type="match status" value="1"/>
</dbReference>
<evidence type="ECO:0000256" key="2">
    <source>
        <dbReference type="ARBA" id="ARBA00023033"/>
    </source>
</evidence>
<name>A0A7X0P3W3_9ACTN</name>
<dbReference type="InterPro" id="IPR036188">
    <property type="entry name" value="FAD/NAD-bd_sf"/>
</dbReference>
<dbReference type="SUPFAM" id="SSF51905">
    <property type="entry name" value="FAD/NAD(P)-binding domain"/>
    <property type="match status" value="1"/>
</dbReference>
<dbReference type="RefSeq" id="WP_246547121.1">
    <property type="nucleotide sequence ID" value="NZ_BAAAXY010000233.1"/>
</dbReference>
<proteinExistence type="predicted"/>
<dbReference type="PROSITE" id="PS51257">
    <property type="entry name" value="PROKAR_LIPOPROTEIN"/>
    <property type="match status" value="1"/>
</dbReference>
<gene>
    <name evidence="4" type="ORF">HD593_009609</name>
</gene>
<dbReference type="GO" id="GO:0004497">
    <property type="term" value="F:monooxygenase activity"/>
    <property type="evidence" value="ECO:0007669"/>
    <property type="project" value="UniProtKB-KW"/>
</dbReference>
<feature type="domain" description="FAD-binding" evidence="3">
    <location>
        <begin position="3"/>
        <end position="349"/>
    </location>
</feature>
<dbReference type="InterPro" id="IPR050493">
    <property type="entry name" value="FAD-dep_Monooxygenase_BioMet"/>
</dbReference>
<accession>A0A7X0P3W3</accession>
<evidence type="ECO:0000313" key="4">
    <source>
        <dbReference type="EMBL" id="MBB6554814.1"/>
    </source>
</evidence>
<reference evidence="4 5" key="1">
    <citation type="submission" date="2020-08" db="EMBL/GenBank/DDBJ databases">
        <title>Sequencing the genomes of 1000 actinobacteria strains.</title>
        <authorList>
            <person name="Klenk H.-P."/>
        </authorList>
    </citation>
    <scope>NUCLEOTIDE SEQUENCE [LARGE SCALE GENOMIC DNA]</scope>
    <source>
        <strain evidence="4 5">DSM 43768</strain>
    </source>
</reference>
<keyword evidence="5" id="KW-1185">Reference proteome</keyword>
<dbReference type="PANTHER" id="PTHR13789:SF268">
    <property type="entry name" value="5-METHYLPHENAZINE-1-CARBOXYLATE 1-MONOOXYGENASE"/>
    <property type="match status" value="1"/>
</dbReference>
<dbReference type="EMBL" id="JACHMI010000001">
    <property type="protein sequence ID" value="MBB6554814.1"/>
    <property type="molecule type" value="Genomic_DNA"/>
</dbReference>
<organism evidence="4 5">
    <name type="scientific">Nonomuraea rubra</name>
    <dbReference type="NCBI Taxonomy" id="46180"/>
    <lineage>
        <taxon>Bacteria</taxon>
        <taxon>Bacillati</taxon>
        <taxon>Actinomycetota</taxon>
        <taxon>Actinomycetes</taxon>
        <taxon>Streptosporangiales</taxon>
        <taxon>Streptosporangiaceae</taxon>
        <taxon>Nonomuraea</taxon>
    </lineage>
</organism>